<keyword evidence="3" id="KW-0804">Transcription</keyword>
<dbReference type="Pfam" id="PF00356">
    <property type="entry name" value="LacI"/>
    <property type="match status" value="1"/>
</dbReference>
<dbReference type="SMART" id="SM00354">
    <property type="entry name" value="HTH_LACI"/>
    <property type="match status" value="1"/>
</dbReference>
<dbReference type="Gene3D" id="1.10.260.40">
    <property type="entry name" value="lambda repressor-like DNA-binding domains"/>
    <property type="match status" value="1"/>
</dbReference>
<dbReference type="PRINTS" id="PR00036">
    <property type="entry name" value="HTHLACI"/>
</dbReference>
<dbReference type="Pfam" id="PF13377">
    <property type="entry name" value="Peripla_BP_3"/>
    <property type="match status" value="1"/>
</dbReference>
<evidence type="ECO:0000256" key="2">
    <source>
        <dbReference type="ARBA" id="ARBA00023125"/>
    </source>
</evidence>
<keyword evidence="6" id="KW-1185">Reference proteome</keyword>
<dbReference type="PROSITE" id="PS50932">
    <property type="entry name" value="HTH_LACI_2"/>
    <property type="match status" value="1"/>
</dbReference>
<evidence type="ECO:0000313" key="5">
    <source>
        <dbReference type="EMBL" id="MCV9886381.1"/>
    </source>
</evidence>
<accession>A0ABT3DHM0</accession>
<dbReference type="SUPFAM" id="SSF47413">
    <property type="entry name" value="lambda repressor-like DNA-binding domains"/>
    <property type="match status" value="1"/>
</dbReference>
<dbReference type="InterPro" id="IPR010982">
    <property type="entry name" value="Lambda_DNA-bd_dom_sf"/>
</dbReference>
<evidence type="ECO:0000256" key="3">
    <source>
        <dbReference type="ARBA" id="ARBA00023163"/>
    </source>
</evidence>
<dbReference type="EMBL" id="JAOYEY010000038">
    <property type="protein sequence ID" value="MCV9886381.1"/>
    <property type="molecule type" value="Genomic_DNA"/>
</dbReference>
<evidence type="ECO:0000259" key="4">
    <source>
        <dbReference type="PROSITE" id="PS50932"/>
    </source>
</evidence>
<gene>
    <name evidence="5" type="ORF">OIH86_12105</name>
</gene>
<dbReference type="SUPFAM" id="SSF53822">
    <property type="entry name" value="Periplasmic binding protein-like I"/>
    <property type="match status" value="1"/>
</dbReference>
<feature type="domain" description="HTH lacI-type" evidence="4">
    <location>
        <begin position="2"/>
        <end position="58"/>
    </location>
</feature>
<organism evidence="5 6">
    <name type="scientific">Metabacillus halosaccharovorans</name>
    <dbReference type="NCBI Taxonomy" id="930124"/>
    <lineage>
        <taxon>Bacteria</taxon>
        <taxon>Bacillati</taxon>
        <taxon>Bacillota</taxon>
        <taxon>Bacilli</taxon>
        <taxon>Bacillales</taxon>
        <taxon>Bacillaceae</taxon>
        <taxon>Metabacillus</taxon>
    </lineage>
</organism>
<comment type="caution">
    <text evidence="5">The sequence shown here is derived from an EMBL/GenBank/DDBJ whole genome shotgun (WGS) entry which is preliminary data.</text>
</comment>
<name>A0ABT3DHM0_9BACI</name>
<dbReference type="InterPro" id="IPR000843">
    <property type="entry name" value="HTH_LacI"/>
</dbReference>
<dbReference type="PANTHER" id="PTHR30146:SF149">
    <property type="entry name" value="HTH-TYPE TRANSCRIPTIONAL REGULATOR EBGR"/>
    <property type="match status" value="1"/>
</dbReference>
<evidence type="ECO:0000256" key="1">
    <source>
        <dbReference type="ARBA" id="ARBA00023015"/>
    </source>
</evidence>
<dbReference type="GO" id="GO:0003677">
    <property type="term" value="F:DNA binding"/>
    <property type="evidence" value="ECO:0007669"/>
    <property type="project" value="UniProtKB-KW"/>
</dbReference>
<keyword evidence="2 5" id="KW-0238">DNA-binding</keyword>
<dbReference type="InterPro" id="IPR028082">
    <property type="entry name" value="Peripla_BP_I"/>
</dbReference>
<dbReference type="CDD" id="cd01544">
    <property type="entry name" value="PBP1_GalR"/>
    <property type="match status" value="1"/>
</dbReference>
<dbReference type="Proteomes" id="UP001526147">
    <property type="component" value="Unassembled WGS sequence"/>
</dbReference>
<keyword evidence="1" id="KW-0805">Transcription regulation</keyword>
<dbReference type="CDD" id="cd01392">
    <property type="entry name" value="HTH_LacI"/>
    <property type="match status" value="1"/>
</dbReference>
<dbReference type="Gene3D" id="3.40.50.2300">
    <property type="match status" value="2"/>
</dbReference>
<proteinExistence type="predicted"/>
<reference evidence="5 6" key="1">
    <citation type="submission" date="2022-10" db="EMBL/GenBank/DDBJ databases">
        <title>Draft genome assembly of moderately radiation resistant bacterium Metabacillus halosaccharovorans.</title>
        <authorList>
            <person name="Pal S."/>
            <person name="Gopinathan A."/>
        </authorList>
    </citation>
    <scope>NUCLEOTIDE SEQUENCE [LARGE SCALE GENOMIC DNA]</scope>
    <source>
        <strain evidence="5 6">VITHBRA001</strain>
    </source>
</reference>
<protein>
    <submittedName>
        <fullName evidence="5">LacI family DNA-binding transcriptional regulator</fullName>
    </submittedName>
</protein>
<dbReference type="RefSeq" id="WP_264143005.1">
    <property type="nucleotide sequence ID" value="NZ_JAOYEY010000038.1"/>
</dbReference>
<evidence type="ECO:0000313" key="6">
    <source>
        <dbReference type="Proteomes" id="UP001526147"/>
    </source>
</evidence>
<sequence>MATIKDIATLANVSSSTVSRVLNNDPTLTVLDTTRDRILKISKELGYTALKIRKTEKQRVKRAAHQKIGIFMSCTDEEIVDGIDDPYFASIRRAIENECMLRGLFLTRFMRVSDIQQASLNNELDGLIVLSGMDLLQLNKIKNQVEHIVFVNYSLNENDFDSIVVDFKNAACEAVNHLVKLGYKKIGFLGGEERESMTGKKQVIKGVRQETFENSLKEQGLFRNEYVFLGEYSMKQGYELMKTALQLHDLPEAFFVASDSMAMGAIRAICEENLRIPEDIAIVSLNDVEFAKFASPPLTSVKIYTEQMGKLGVQLLLDRFEGRDIPIKAIVPTRLIIRESCGWKQRVKRSTL</sequence>
<dbReference type="PANTHER" id="PTHR30146">
    <property type="entry name" value="LACI-RELATED TRANSCRIPTIONAL REPRESSOR"/>
    <property type="match status" value="1"/>
</dbReference>
<dbReference type="PROSITE" id="PS00356">
    <property type="entry name" value="HTH_LACI_1"/>
    <property type="match status" value="1"/>
</dbReference>
<dbReference type="InterPro" id="IPR046335">
    <property type="entry name" value="LacI/GalR-like_sensor"/>
</dbReference>